<evidence type="ECO:0000256" key="12">
    <source>
        <dbReference type="PIRSR" id="PIRSR001400-3"/>
    </source>
</evidence>
<feature type="binding site" evidence="10 12">
    <location>
        <position position="313"/>
    </location>
    <ligand>
        <name>Mg(2+)</name>
        <dbReference type="ChEBI" id="CHEBI:18420"/>
    </ligand>
</feature>
<dbReference type="HAMAP" id="MF_00318">
    <property type="entry name" value="Enolase"/>
    <property type="match status" value="1"/>
</dbReference>
<dbReference type="SMART" id="SM01192">
    <property type="entry name" value="Enolase_C"/>
    <property type="match status" value="1"/>
</dbReference>
<feature type="binding site" evidence="10">
    <location>
        <position position="367"/>
    </location>
    <ligand>
        <name>(2R)-2-phosphoglycerate</name>
        <dbReference type="ChEBI" id="CHEBI:58289"/>
    </ligand>
</feature>
<evidence type="ECO:0000256" key="3">
    <source>
        <dbReference type="ARBA" id="ARBA00012058"/>
    </source>
</evidence>
<keyword evidence="16" id="KW-1185">Reference proteome</keyword>
<dbReference type="SFLD" id="SFLDF00002">
    <property type="entry name" value="enolase"/>
    <property type="match status" value="1"/>
</dbReference>
<gene>
    <name evidence="10 15" type="primary">eno</name>
    <name evidence="15" type="ORF">OSH07_03525</name>
</gene>
<comment type="subcellular location">
    <subcellularLocation>
        <location evidence="10">Cytoplasm</location>
    </subcellularLocation>
    <subcellularLocation>
        <location evidence="10">Secreted</location>
    </subcellularLocation>
    <subcellularLocation>
        <location evidence="10">Cell surface</location>
    </subcellularLocation>
    <text evidence="10">Fractions of enolase are present in both the cytoplasm and on the cell surface.</text>
</comment>
<sequence>MNDTTIRKVIGRRVWDSRGRPTVEAEVQLASGAIGRAIAPAGASTGTGEAVDLRDGGDRFGGHDVTRAVASVQGEIARALAGRDAFDQAAVDAALVALDGTPNKGRLGGNALIATSMAVLHAAAAGAGQPLWRYLAGGRRVRIPVPEIQIFGGGAHAARRVDVQDFMLICPGASSFAEALDWTAEVYRAAGLRMKKAGKLQGVADEGGFWPAFNSNEEALDELVGAIADAGFTPGPDVGISLDIAASEFGRDGRYKLALDDSELDTGGMIDLLGRWLDAYPILSIEDPVAEDDEAGFLAFTERYGDRCQVIGDDFLVTNAARVDTAAAKGSATAVLVKPNQAGTVTETKAALDAGKRAGFGTIVSARSGETEDVTIVHLAVGWDAGQFKVGSFSRSERMAKWNEMLRVEEALGADAVYAGKAALGLRKAV</sequence>
<evidence type="ECO:0000256" key="11">
    <source>
        <dbReference type="PIRSR" id="PIRSR001400-1"/>
    </source>
</evidence>
<name>A0A9X3DYS1_9HYPH</name>
<dbReference type="CDD" id="cd03313">
    <property type="entry name" value="enolase"/>
    <property type="match status" value="1"/>
</dbReference>
<dbReference type="PRINTS" id="PR00148">
    <property type="entry name" value="ENOLASE"/>
</dbReference>
<proteinExistence type="inferred from homology"/>
<organism evidence="15 16">
    <name type="scientific">Kaistia nematophila</name>
    <dbReference type="NCBI Taxonomy" id="2994654"/>
    <lineage>
        <taxon>Bacteria</taxon>
        <taxon>Pseudomonadati</taxon>
        <taxon>Pseudomonadota</taxon>
        <taxon>Alphaproteobacteria</taxon>
        <taxon>Hyphomicrobiales</taxon>
        <taxon>Kaistiaceae</taxon>
        <taxon>Kaistia</taxon>
    </lineage>
</organism>
<dbReference type="InterPro" id="IPR020810">
    <property type="entry name" value="Enolase_C"/>
</dbReference>
<keyword evidence="5 10" id="KW-0964">Secreted</keyword>
<dbReference type="RefSeq" id="WP_266337208.1">
    <property type="nucleotide sequence ID" value="NZ_JAPKNK010000001.1"/>
</dbReference>
<dbReference type="GO" id="GO:0009986">
    <property type="term" value="C:cell surface"/>
    <property type="evidence" value="ECO:0007669"/>
    <property type="project" value="UniProtKB-SubCell"/>
</dbReference>
<feature type="active site" description="Proton acceptor" evidence="10 11">
    <location>
        <position position="338"/>
    </location>
</feature>
<dbReference type="EC" id="4.2.1.11" evidence="3 10"/>
<dbReference type="SUPFAM" id="SSF51604">
    <property type="entry name" value="Enolase C-terminal domain-like"/>
    <property type="match status" value="1"/>
</dbReference>
<dbReference type="Pfam" id="PF03952">
    <property type="entry name" value="Enolase_N"/>
    <property type="match status" value="1"/>
</dbReference>
<keyword evidence="10" id="KW-0963">Cytoplasm</keyword>
<dbReference type="InterPro" id="IPR029017">
    <property type="entry name" value="Enolase-like_N"/>
</dbReference>
<dbReference type="GO" id="GO:0000015">
    <property type="term" value="C:phosphopyruvate hydratase complex"/>
    <property type="evidence" value="ECO:0007669"/>
    <property type="project" value="InterPro"/>
</dbReference>
<feature type="binding site" evidence="10">
    <location>
        <position position="368"/>
    </location>
    <ligand>
        <name>(2R)-2-phosphoglycerate</name>
        <dbReference type="ChEBI" id="CHEBI:58289"/>
    </ligand>
</feature>
<dbReference type="Proteomes" id="UP001144805">
    <property type="component" value="Unassembled WGS sequence"/>
</dbReference>
<dbReference type="SFLD" id="SFLDS00001">
    <property type="entry name" value="Enolase"/>
    <property type="match status" value="1"/>
</dbReference>
<comment type="function">
    <text evidence="9 10">Catalyzes the reversible conversion of 2-phosphoglycerate (2-PG) into phosphoenolpyruvate (PEP). It is essential for the degradation of carbohydrates via glycolysis.</text>
</comment>
<evidence type="ECO:0000259" key="14">
    <source>
        <dbReference type="SMART" id="SM01193"/>
    </source>
</evidence>
<dbReference type="SUPFAM" id="SSF54826">
    <property type="entry name" value="Enolase N-terminal domain-like"/>
    <property type="match status" value="1"/>
</dbReference>
<evidence type="ECO:0000256" key="2">
    <source>
        <dbReference type="ARBA" id="ARBA00009604"/>
    </source>
</evidence>
<dbReference type="GO" id="GO:0005576">
    <property type="term" value="C:extracellular region"/>
    <property type="evidence" value="ECO:0007669"/>
    <property type="project" value="UniProtKB-SubCell"/>
</dbReference>
<dbReference type="SMART" id="SM01193">
    <property type="entry name" value="Enolase_N"/>
    <property type="match status" value="1"/>
</dbReference>
<dbReference type="GO" id="GO:0004634">
    <property type="term" value="F:phosphopyruvate hydratase activity"/>
    <property type="evidence" value="ECO:0007669"/>
    <property type="project" value="UniProtKB-UniRule"/>
</dbReference>
<dbReference type="InterPro" id="IPR000941">
    <property type="entry name" value="Enolase"/>
</dbReference>
<keyword evidence="8 10" id="KW-0456">Lyase</keyword>
<evidence type="ECO:0000256" key="5">
    <source>
        <dbReference type="ARBA" id="ARBA00022525"/>
    </source>
</evidence>
<evidence type="ECO:0000259" key="13">
    <source>
        <dbReference type="SMART" id="SM01192"/>
    </source>
</evidence>
<dbReference type="GO" id="GO:0000287">
    <property type="term" value="F:magnesium ion binding"/>
    <property type="evidence" value="ECO:0007669"/>
    <property type="project" value="UniProtKB-UniRule"/>
</dbReference>
<feature type="binding site" evidence="10">
    <location>
        <position position="389"/>
    </location>
    <ligand>
        <name>(2R)-2-phosphoglycerate</name>
        <dbReference type="ChEBI" id="CHEBI:58289"/>
    </ligand>
</feature>
<comment type="similarity">
    <text evidence="2 10">Belongs to the enolase family.</text>
</comment>
<dbReference type="Gene3D" id="3.30.390.10">
    <property type="entry name" value="Enolase-like, N-terminal domain"/>
    <property type="match status" value="1"/>
</dbReference>
<feature type="domain" description="Enolase C-terminal TIM barrel" evidence="13">
    <location>
        <begin position="140"/>
        <end position="426"/>
    </location>
</feature>
<dbReference type="AlphaFoldDB" id="A0A9X3DYS1"/>
<feature type="binding site" evidence="10">
    <location>
        <position position="164"/>
    </location>
    <ligand>
        <name>(2R)-2-phosphoglycerate</name>
        <dbReference type="ChEBI" id="CHEBI:58289"/>
    </ligand>
</feature>
<keyword evidence="6 10" id="KW-0460">Magnesium</keyword>
<evidence type="ECO:0000256" key="7">
    <source>
        <dbReference type="ARBA" id="ARBA00023152"/>
    </source>
</evidence>
<protein>
    <recommendedName>
        <fullName evidence="4 10">Enolase</fullName>
        <ecNumber evidence="3 10">4.2.1.11</ecNumber>
    </recommendedName>
    <alternativeName>
        <fullName evidence="10">2-phospho-D-glycerate hydro-lyase</fullName>
    </alternativeName>
    <alternativeName>
        <fullName evidence="10">2-phosphoglycerate dehydratase</fullName>
    </alternativeName>
</protein>
<comment type="catalytic activity">
    <reaction evidence="10">
        <text>(2R)-2-phosphoglycerate = phosphoenolpyruvate + H2O</text>
        <dbReference type="Rhea" id="RHEA:10164"/>
        <dbReference type="ChEBI" id="CHEBI:15377"/>
        <dbReference type="ChEBI" id="CHEBI:58289"/>
        <dbReference type="ChEBI" id="CHEBI:58702"/>
        <dbReference type="EC" id="4.2.1.11"/>
    </reaction>
</comment>
<feature type="binding site" evidence="10 12">
    <location>
        <position position="286"/>
    </location>
    <ligand>
        <name>Mg(2+)</name>
        <dbReference type="ChEBI" id="CHEBI:18420"/>
    </ligand>
</feature>
<comment type="caution">
    <text evidence="15">The sequence shown here is derived from an EMBL/GenBank/DDBJ whole genome shotgun (WGS) entry which is preliminary data.</text>
</comment>
<feature type="active site" description="Proton donor" evidence="10 11">
    <location>
        <position position="206"/>
    </location>
</feature>
<dbReference type="NCBIfam" id="TIGR01060">
    <property type="entry name" value="eno"/>
    <property type="match status" value="1"/>
</dbReference>
<dbReference type="PANTHER" id="PTHR11902">
    <property type="entry name" value="ENOLASE"/>
    <property type="match status" value="1"/>
</dbReference>
<comment type="cofactor">
    <cofactor evidence="10">
        <name>Mg(2+)</name>
        <dbReference type="ChEBI" id="CHEBI:18420"/>
    </cofactor>
    <text evidence="10">Binds a second Mg(2+) ion via substrate during catalysis.</text>
</comment>
<feature type="domain" description="Enolase N-terminal" evidence="14">
    <location>
        <begin position="6"/>
        <end position="135"/>
    </location>
</feature>
<dbReference type="PANTHER" id="PTHR11902:SF1">
    <property type="entry name" value="ENOLASE"/>
    <property type="match status" value="1"/>
</dbReference>
<evidence type="ECO:0000256" key="8">
    <source>
        <dbReference type="ARBA" id="ARBA00023239"/>
    </source>
</evidence>
<evidence type="ECO:0000313" key="16">
    <source>
        <dbReference type="Proteomes" id="UP001144805"/>
    </source>
</evidence>
<dbReference type="Pfam" id="PF00113">
    <property type="entry name" value="Enolase_C"/>
    <property type="match status" value="1"/>
</dbReference>
<evidence type="ECO:0000313" key="15">
    <source>
        <dbReference type="EMBL" id="MCX5568257.1"/>
    </source>
</evidence>
<evidence type="ECO:0000256" key="9">
    <source>
        <dbReference type="ARBA" id="ARBA00045763"/>
    </source>
</evidence>
<evidence type="ECO:0000256" key="6">
    <source>
        <dbReference type="ARBA" id="ARBA00022842"/>
    </source>
</evidence>
<dbReference type="SFLD" id="SFLDG00178">
    <property type="entry name" value="enolase"/>
    <property type="match status" value="1"/>
</dbReference>
<evidence type="ECO:0000256" key="4">
    <source>
        <dbReference type="ARBA" id="ARBA00017068"/>
    </source>
</evidence>
<accession>A0A9X3DYS1</accession>
<dbReference type="PIRSF" id="PIRSF001400">
    <property type="entry name" value="Enolase"/>
    <property type="match status" value="1"/>
</dbReference>
<comment type="cofactor">
    <cofactor evidence="12">
        <name>Mg(2+)</name>
        <dbReference type="ChEBI" id="CHEBI:18420"/>
    </cofactor>
    <text evidence="12">Mg(2+) is required for catalysis and for stabilizing the dimer.</text>
</comment>
<dbReference type="InterPro" id="IPR020811">
    <property type="entry name" value="Enolase_N"/>
</dbReference>
<keyword evidence="10 12" id="KW-0479">Metal-binding</keyword>
<feature type="binding site" evidence="10">
    <location>
        <position position="338"/>
    </location>
    <ligand>
        <name>(2R)-2-phosphoglycerate</name>
        <dbReference type="ChEBI" id="CHEBI:58289"/>
    </ligand>
</feature>
<dbReference type="EMBL" id="JAPKNK010000001">
    <property type="protein sequence ID" value="MCX5568257.1"/>
    <property type="molecule type" value="Genomic_DNA"/>
</dbReference>
<dbReference type="Gene3D" id="3.20.20.120">
    <property type="entry name" value="Enolase-like C-terminal domain"/>
    <property type="match status" value="1"/>
</dbReference>
<keyword evidence="7 10" id="KW-0324">Glycolysis</keyword>
<evidence type="ECO:0000256" key="10">
    <source>
        <dbReference type="HAMAP-Rule" id="MF_00318"/>
    </source>
</evidence>
<feature type="binding site" evidence="10 12">
    <location>
        <position position="243"/>
    </location>
    <ligand>
        <name>Mg(2+)</name>
        <dbReference type="ChEBI" id="CHEBI:18420"/>
    </ligand>
</feature>
<comment type="pathway">
    <text evidence="1 10">Carbohydrate degradation; glycolysis; pyruvate from D-glyceraldehyde 3-phosphate: step 4/5.</text>
</comment>
<dbReference type="InterPro" id="IPR036849">
    <property type="entry name" value="Enolase-like_C_sf"/>
</dbReference>
<dbReference type="GO" id="GO:0006096">
    <property type="term" value="P:glycolytic process"/>
    <property type="evidence" value="ECO:0007669"/>
    <property type="project" value="UniProtKB-UniRule"/>
</dbReference>
<reference evidence="15" key="1">
    <citation type="submission" date="2022-11" db="EMBL/GenBank/DDBJ databases">
        <title>Biodiversity and phylogenetic relationships of bacteria.</title>
        <authorList>
            <person name="Machado R.A.R."/>
            <person name="Bhat A."/>
            <person name="Loulou A."/>
            <person name="Kallel S."/>
        </authorList>
    </citation>
    <scope>NUCLEOTIDE SEQUENCE</scope>
    <source>
        <strain evidence="15">K-TC2</strain>
    </source>
</reference>
<evidence type="ECO:0000256" key="1">
    <source>
        <dbReference type="ARBA" id="ARBA00005031"/>
    </source>
</evidence>